<evidence type="ECO:0000256" key="6">
    <source>
        <dbReference type="PIRNR" id="PIRNR015840"/>
    </source>
</evidence>
<evidence type="ECO:0000256" key="2">
    <source>
        <dbReference type="ARBA" id="ARBA00009457"/>
    </source>
</evidence>
<evidence type="ECO:0000313" key="8">
    <source>
        <dbReference type="EMBL" id="KNC56290.1"/>
    </source>
</evidence>
<reference evidence="8 9" key="1">
    <citation type="submission" date="2010-05" db="EMBL/GenBank/DDBJ databases">
        <title>The Genome Sequence of Thecamonas trahens ATCC 50062.</title>
        <authorList>
            <consortium name="The Broad Institute Genome Sequencing Platform"/>
            <person name="Russ C."/>
            <person name="Cuomo C."/>
            <person name="Shea T."/>
            <person name="Young S.K."/>
            <person name="Zeng Q."/>
            <person name="Koehrsen M."/>
            <person name="Haas B."/>
            <person name="Borodovsky M."/>
            <person name="Guigo R."/>
            <person name="Alvarado L."/>
            <person name="Berlin A."/>
            <person name="Bochicchio J."/>
            <person name="Borenstein D."/>
            <person name="Chapman S."/>
            <person name="Chen Z."/>
            <person name="Freedman E."/>
            <person name="Gellesch M."/>
            <person name="Goldberg J."/>
            <person name="Griggs A."/>
            <person name="Gujja S."/>
            <person name="Heilman E."/>
            <person name="Heiman D."/>
            <person name="Hepburn T."/>
            <person name="Howarth C."/>
            <person name="Jen D."/>
            <person name="Larson L."/>
            <person name="Mehta T."/>
            <person name="Park D."/>
            <person name="Pearson M."/>
            <person name="Roberts A."/>
            <person name="Saif S."/>
            <person name="Shenoy N."/>
            <person name="Sisk P."/>
            <person name="Stolte C."/>
            <person name="Sykes S."/>
            <person name="Thomson T."/>
            <person name="Walk T."/>
            <person name="White J."/>
            <person name="Yandava C."/>
            <person name="Burger G."/>
            <person name="Gray M.W."/>
            <person name="Holland P.W.H."/>
            <person name="King N."/>
            <person name="Lang F.B.F."/>
            <person name="Roger A.J."/>
            <person name="Ruiz-Trillo I."/>
            <person name="Lander E."/>
            <person name="Nusbaum C."/>
        </authorList>
    </citation>
    <scope>NUCLEOTIDE SEQUENCE [LARGE SCALE GENOMIC DNA]</scope>
    <source>
        <strain evidence="8 9">ATCC 50062</strain>
    </source>
</reference>
<dbReference type="OMA" id="AWKPLYT"/>
<dbReference type="PANTHER" id="PTHR10926">
    <property type="entry name" value="CELL CYCLE CONTROL PROTEIN 50"/>
    <property type="match status" value="1"/>
</dbReference>
<organism evidence="8 9">
    <name type="scientific">Thecamonas trahens ATCC 50062</name>
    <dbReference type="NCBI Taxonomy" id="461836"/>
    <lineage>
        <taxon>Eukaryota</taxon>
        <taxon>Apusozoa</taxon>
        <taxon>Apusomonadida</taxon>
        <taxon>Apusomonadidae</taxon>
        <taxon>Thecamonas</taxon>
    </lineage>
</organism>
<protein>
    <submittedName>
        <fullName evidence="8">Ala-interacting subunit 5</fullName>
    </submittedName>
</protein>
<dbReference type="AlphaFoldDB" id="A0A0L0DVN3"/>
<dbReference type="GO" id="GO:0005783">
    <property type="term" value="C:endoplasmic reticulum"/>
    <property type="evidence" value="ECO:0007669"/>
    <property type="project" value="TreeGrafter"/>
</dbReference>
<dbReference type="PIRSF" id="PIRSF015840">
    <property type="entry name" value="DUF284_TM_euk"/>
    <property type="match status" value="1"/>
</dbReference>
<evidence type="ECO:0000256" key="3">
    <source>
        <dbReference type="ARBA" id="ARBA00022692"/>
    </source>
</evidence>
<dbReference type="EMBL" id="GL349441">
    <property type="protein sequence ID" value="KNC56290.1"/>
    <property type="molecule type" value="Genomic_DNA"/>
</dbReference>
<sequence>MAEEKSRRPAASLLKQQKLPAWQPVLTPRVVIIGFLAVGLLFVPLGIAFLAAANSVKQVEVDYTQCNPATAPNGIQNCTVSVALPEMKAPVYVYYQLTNYYQNHRRYVKSRNDAQLRGDPPKKWSSLEDCLPRIAVNDDSSENNPSEWFLPCGLIAWSRFNDTFELTPSGSSTPLPWVKDGIAWYSDVKEKFRNPPPTAPGRRLDPPVDFVDQDFIVWMRTAGLPSFRKLYRIIPNDIPAGLYTFSIQSRFHVLPFGGTKGLVVSTASWMGGKNTFLGTAYIVVGILCLLIGVAFLAAQTLFPRKLTGDFYTLSE</sequence>
<comment type="similarity">
    <text evidence="2 6">Belongs to the CDC50/LEM3 family.</text>
</comment>
<comment type="subcellular location">
    <subcellularLocation>
        <location evidence="1">Membrane</location>
        <topology evidence="1">Multi-pass membrane protein</topology>
    </subcellularLocation>
</comment>
<keyword evidence="4 7" id="KW-1133">Transmembrane helix</keyword>
<evidence type="ECO:0000313" key="9">
    <source>
        <dbReference type="Proteomes" id="UP000054408"/>
    </source>
</evidence>
<evidence type="ECO:0000256" key="1">
    <source>
        <dbReference type="ARBA" id="ARBA00004141"/>
    </source>
</evidence>
<feature type="transmembrane region" description="Helical" evidence="7">
    <location>
        <begin position="280"/>
        <end position="302"/>
    </location>
</feature>
<evidence type="ECO:0000256" key="4">
    <source>
        <dbReference type="ARBA" id="ARBA00022989"/>
    </source>
</evidence>
<name>A0A0L0DVN3_THETB</name>
<dbReference type="eggNOG" id="KOG2952">
    <property type="taxonomic scope" value="Eukaryota"/>
</dbReference>
<feature type="transmembrane region" description="Helical" evidence="7">
    <location>
        <begin position="30"/>
        <end position="53"/>
    </location>
</feature>
<proteinExistence type="inferred from homology"/>
<gene>
    <name evidence="8" type="ORF">AMSG_02260</name>
</gene>
<dbReference type="Pfam" id="PF03381">
    <property type="entry name" value="CDC50"/>
    <property type="match status" value="1"/>
</dbReference>
<evidence type="ECO:0000256" key="7">
    <source>
        <dbReference type="SAM" id="Phobius"/>
    </source>
</evidence>
<accession>A0A0L0DVN3</accession>
<keyword evidence="9" id="KW-1185">Reference proteome</keyword>
<dbReference type="InterPro" id="IPR005045">
    <property type="entry name" value="CDC50/LEM3_fam"/>
</dbReference>
<dbReference type="RefSeq" id="XP_013760809.1">
    <property type="nucleotide sequence ID" value="XM_013905355.1"/>
</dbReference>
<dbReference type="GO" id="GO:0005794">
    <property type="term" value="C:Golgi apparatus"/>
    <property type="evidence" value="ECO:0007669"/>
    <property type="project" value="TreeGrafter"/>
</dbReference>
<dbReference type="PANTHER" id="PTHR10926:SF0">
    <property type="entry name" value="CDC50, ISOFORM A"/>
    <property type="match status" value="1"/>
</dbReference>
<dbReference type="OrthoDB" id="340608at2759"/>
<dbReference type="Proteomes" id="UP000054408">
    <property type="component" value="Unassembled WGS sequence"/>
</dbReference>
<dbReference type="GO" id="GO:0005886">
    <property type="term" value="C:plasma membrane"/>
    <property type="evidence" value="ECO:0007669"/>
    <property type="project" value="TreeGrafter"/>
</dbReference>
<keyword evidence="5 6" id="KW-0472">Membrane</keyword>
<dbReference type="GeneID" id="25561948"/>
<evidence type="ECO:0000256" key="5">
    <source>
        <dbReference type="ARBA" id="ARBA00023136"/>
    </source>
</evidence>
<keyword evidence="3 7" id="KW-0812">Transmembrane</keyword>
<dbReference type="STRING" id="461836.A0A0L0DVN3"/>